<keyword evidence="2" id="KW-1185">Reference proteome</keyword>
<name>A0A938XTF3_9BACL</name>
<dbReference type="AlphaFoldDB" id="A0A938XTF3"/>
<dbReference type="Pfam" id="PF08812">
    <property type="entry name" value="YtxC"/>
    <property type="match status" value="1"/>
</dbReference>
<dbReference type="InterPro" id="IPR014199">
    <property type="entry name" value="Spore_YtxC"/>
</dbReference>
<dbReference type="Proteomes" id="UP000717624">
    <property type="component" value="Unassembled WGS sequence"/>
</dbReference>
<protein>
    <submittedName>
        <fullName evidence="1">Sporulation protein YtxC</fullName>
    </submittedName>
</protein>
<organism evidence="1 2">
    <name type="scientific">Brevibacillus fulvus</name>
    <dbReference type="NCBI Taxonomy" id="1125967"/>
    <lineage>
        <taxon>Bacteria</taxon>
        <taxon>Bacillati</taxon>
        <taxon>Bacillota</taxon>
        <taxon>Bacilli</taxon>
        <taxon>Bacillales</taxon>
        <taxon>Paenibacillaceae</taxon>
        <taxon>Brevibacillus</taxon>
    </lineage>
</organism>
<reference evidence="1" key="1">
    <citation type="submission" date="2021-01" db="EMBL/GenBank/DDBJ databases">
        <title>Genomic Encyclopedia of Type Strains, Phase IV (KMG-IV): sequencing the most valuable type-strain genomes for metagenomic binning, comparative biology and taxonomic classification.</title>
        <authorList>
            <person name="Goeker M."/>
        </authorList>
    </citation>
    <scope>NUCLEOTIDE SEQUENCE</scope>
    <source>
        <strain evidence="1">DSM 25523</strain>
    </source>
</reference>
<evidence type="ECO:0000313" key="2">
    <source>
        <dbReference type="Proteomes" id="UP000717624"/>
    </source>
</evidence>
<proteinExistence type="predicted"/>
<accession>A0A938XTF3</accession>
<sequence length="313" mass="36977">MQTISVYLPKDQSACQTYRDLVDTLLQQLQTYPVVISYREEMLQDDHLFRFQSWCHEEYTCETRDRVRVFVAITIAEWIKRVREPQLLEQYVEQDWLIETAEEISEILPFVQRILDEPIPGEEKGAAKAILRKAKLYRKVFEYLQENGEMIVEGFIRFRLKDYQHELLEAVELGIDDYLEEKHYQEFVELLKYLIAIQETRYQLVHVVPHSYKQYQLYDQAGTKIQLEQLDAVFHSGEWKRREEDYLISALVTIAPQTIVFHLADQKQALVQTIGTIFENRLVYCSSCAYCLTNKNGAKAIEPRLDANNPTHL</sequence>
<evidence type="ECO:0000313" key="1">
    <source>
        <dbReference type="EMBL" id="MBM7590138.1"/>
    </source>
</evidence>
<gene>
    <name evidence="1" type="ORF">JOD01_001739</name>
</gene>
<dbReference type="RefSeq" id="WP_204517828.1">
    <property type="nucleotide sequence ID" value="NZ_BAABIN010000007.1"/>
</dbReference>
<dbReference type="EMBL" id="JAFBEB010000004">
    <property type="protein sequence ID" value="MBM7590138.1"/>
    <property type="molecule type" value="Genomic_DNA"/>
</dbReference>
<comment type="caution">
    <text evidence="1">The sequence shown here is derived from an EMBL/GenBank/DDBJ whole genome shotgun (WGS) entry which is preliminary data.</text>
</comment>